<evidence type="ECO:0000256" key="1">
    <source>
        <dbReference type="SAM" id="MobiDB-lite"/>
    </source>
</evidence>
<accession>R7MYG8</accession>
<reference evidence="2" key="1">
    <citation type="submission" date="2012-11" db="EMBL/GenBank/DDBJ databases">
        <title>Dependencies among metagenomic species, viruses, plasmids and units of genetic variation.</title>
        <authorList>
            <person name="Nielsen H.B."/>
            <person name="Almeida M."/>
            <person name="Juncker A.S."/>
            <person name="Rasmussen S."/>
            <person name="Li J."/>
            <person name="Sunagawa S."/>
            <person name="Plichta D."/>
            <person name="Gautier L."/>
            <person name="Le Chatelier E."/>
            <person name="Peletier E."/>
            <person name="Bonde I."/>
            <person name="Nielsen T."/>
            <person name="Manichanh C."/>
            <person name="Arumugam M."/>
            <person name="Batto J."/>
            <person name="Santos M.B.Q.D."/>
            <person name="Blom N."/>
            <person name="Borruel N."/>
            <person name="Burgdorf K.S."/>
            <person name="Boumezbeur F."/>
            <person name="Casellas F."/>
            <person name="Dore J."/>
            <person name="Guarner F."/>
            <person name="Hansen T."/>
            <person name="Hildebrand F."/>
            <person name="Kaas R.S."/>
            <person name="Kennedy S."/>
            <person name="Kristiansen K."/>
            <person name="Kultima J.R."/>
            <person name="Leonard P."/>
            <person name="Levenez F."/>
            <person name="Lund O."/>
            <person name="Moumen B."/>
            <person name="Le Paslier D."/>
            <person name="Pons N."/>
            <person name="Pedersen O."/>
            <person name="Prifti E."/>
            <person name="Qin J."/>
            <person name="Raes J."/>
            <person name="Tap J."/>
            <person name="Tims S."/>
            <person name="Ussery D.W."/>
            <person name="Yamada T."/>
            <person name="MetaHit consortium"/>
            <person name="Renault P."/>
            <person name="Sicheritz-Ponten T."/>
            <person name="Bork P."/>
            <person name="Wang J."/>
            <person name="Brunak S."/>
            <person name="Ehrlich S.D."/>
        </authorList>
    </citation>
    <scope>NUCLEOTIDE SEQUENCE [LARGE SCALE GENOMIC DNA]</scope>
</reference>
<dbReference type="AlphaFoldDB" id="R7MYG8"/>
<dbReference type="InterPro" id="IPR006428">
    <property type="entry name" value="Portal_SPP1-type"/>
</dbReference>
<evidence type="ECO:0000313" key="2">
    <source>
        <dbReference type="EMBL" id="CDF04902.1"/>
    </source>
</evidence>
<evidence type="ECO:0000313" key="3">
    <source>
        <dbReference type="Proteomes" id="UP000017908"/>
    </source>
</evidence>
<name>R7MYG8_MEGEL</name>
<organism evidence="2 3">
    <name type="scientific">Megasphaera elsdenii CAG:570</name>
    <dbReference type="NCBI Taxonomy" id="1263087"/>
    <lineage>
        <taxon>Bacteria</taxon>
        <taxon>Bacillati</taxon>
        <taxon>Bacillota</taxon>
        <taxon>Negativicutes</taxon>
        <taxon>Veillonellales</taxon>
        <taxon>Veillonellaceae</taxon>
        <taxon>Megasphaera</taxon>
    </lineage>
</organism>
<feature type="compositionally biased region" description="Basic and acidic residues" evidence="1">
    <location>
        <begin position="442"/>
        <end position="463"/>
    </location>
</feature>
<dbReference type="NCBIfam" id="TIGR01538">
    <property type="entry name" value="portal_SPP1"/>
    <property type="match status" value="1"/>
</dbReference>
<feature type="region of interest" description="Disordered" evidence="1">
    <location>
        <begin position="429"/>
        <end position="463"/>
    </location>
</feature>
<dbReference type="Pfam" id="PF05133">
    <property type="entry name" value="SPP1_portal"/>
    <property type="match status" value="1"/>
</dbReference>
<feature type="compositionally biased region" description="Acidic residues" evidence="1">
    <location>
        <begin position="429"/>
        <end position="441"/>
    </location>
</feature>
<dbReference type="EMBL" id="CBKE010000158">
    <property type="protein sequence ID" value="CDF04902.1"/>
    <property type="molecule type" value="Genomic_DNA"/>
</dbReference>
<comment type="caution">
    <text evidence="2">The sequence shown here is derived from an EMBL/GenBank/DDBJ whole genome shotgun (WGS) entry which is preliminary data.</text>
</comment>
<gene>
    <name evidence="2" type="ORF">BN715_01204</name>
</gene>
<sequence length="463" mass="52880">MDLETAKKVIKRYTAGHGEFQAHAWTAERYYRVQNDILFPPSKKEEEEKGNPLRHADNRLPHSFYKLLVNQKVAYMFTTPPIFDVKNDDQNQLITQSLGDYYGKRCKDLAVNASNAGIAWVHYWIDSENGFTWGVVPSGEVIPVWSPKLDHQLLAVLRVYRDFDDNGDVYDVYEYWNDTECQAFRKRASDDIATGLMPWPCFTEFYDAGISPAANQFIHQLGDVPFIPFCNNNLTSSDLDDVKPLIDAYDKTYSGFMNDLEDVQEVIFVLTNYGSEDLAPFLKNLKYYKAINIENNGNGDASGVSTLTIEIPVEARDKMLELTRKSIFDMGQGIDPQQQGLDKTSGEAMKFLYALLELKAGMMETEFRLGFNKLIRAILRVHGQQCQNIIQTWTRTSIRNDAELVDMCSKSNGIISRKTILKNHPFVENVDDEEKELDDEEKNQADKDDIYGDLNGKRGDDDV</sequence>
<dbReference type="InterPro" id="IPR021145">
    <property type="entry name" value="Portal_protein_SPP1_Gp6-like"/>
</dbReference>
<protein>
    <submittedName>
        <fullName evidence="2">SPP1 family phage portal protein</fullName>
    </submittedName>
</protein>
<dbReference type="Proteomes" id="UP000017908">
    <property type="component" value="Unassembled WGS sequence"/>
</dbReference>
<proteinExistence type="predicted"/>